<reference evidence="1 2" key="1">
    <citation type="journal article" date="2023" name="Science">
        <title>Complex scaffold remodeling in plant triterpene biosynthesis.</title>
        <authorList>
            <person name="De La Pena R."/>
            <person name="Hodgson H."/>
            <person name="Liu J.C."/>
            <person name="Stephenson M.J."/>
            <person name="Martin A.C."/>
            <person name="Owen C."/>
            <person name="Harkess A."/>
            <person name="Leebens-Mack J."/>
            <person name="Jimenez L.E."/>
            <person name="Osbourn A."/>
            <person name="Sattely E.S."/>
        </authorList>
    </citation>
    <scope>NUCLEOTIDE SEQUENCE [LARGE SCALE GENOMIC DNA]</scope>
    <source>
        <strain evidence="2">cv. JPN11</strain>
        <tissue evidence="1">Leaf</tissue>
    </source>
</reference>
<sequence length="465" mass="51210">MAQKHYIAFMPSPGMGHLIPLLELAKQLVLRHEICVTFIVPTAGPPPKALLAVLEGLPDGLNYLLLPPVDFEEGVKGETQIALTIIRSLSSVRDVLKSLVANTKLVALVVDIFGTDVFDVAIEFNIPSYIYFLTNAMGLSLVFYMPKLDEMVSCEFKEMQEPIKLPSFTVPIHGRDLPEPLQDRKNETYKWLLGVAKRYNSADGIMINTFKELEPVAIKALQEDTNIPPIHPIGPIIQTGSSGEVDGSDQCIRWLNDQPSGSVLFVSFGSGGTLSHEQLNELALGLEMSEQKFLWVVRSPDDKSANASYFSVQSKTDPFGFLPPGFLDRTKKGGLVVPSWAPQIQVLSHRSTGGFLTHCGWNSILESIVHGVPLIAWPLFAEQRMNAVMLAEDLKVALRANAAENGLVRREEIAKVIRDLMQGVEGIIIRDRMNKLKEAAAMAVSEEGSSTKTLSELVLNLKNQN</sequence>
<comment type="caution">
    <text evidence="1">The sequence shown here is derived from an EMBL/GenBank/DDBJ whole genome shotgun (WGS) entry which is preliminary data.</text>
</comment>
<proteinExistence type="predicted"/>
<dbReference type="EMBL" id="CM051394">
    <property type="protein sequence ID" value="KAJ4728150.1"/>
    <property type="molecule type" value="Genomic_DNA"/>
</dbReference>
<name>A0ACC1YWS5_MELAZ</name>
<organism evidence="1 2">
    <name type="scientific">Melia azedarach</name>
    <name type="common">Chinaberry tree</name>
    <dbReference type="NCBI Taxonomy" id="155640"/>
    <lineage>
        <taxon>Eukaryota</taxon>
        <taxon>Viridiplantae</taxon>
        <taxon>Streptophyta</taxon>
        <taxon>Embryophyta</taxon>
        <taxon>Tracheophyta</taxon>
        <taxon>Spermatophyta</taxon>
        <taxon>Magnoliopsida</taxon>
        <taxon>eudicotyledons</taxon>
        <taxon>Gunneridae</taxon>
        <taxon>Pentapetalae</taxon>
        <taxon>rosids</taxon>
        <taxon>malvids</taxon>
        <taxon>Sapindales</taxon>
        <taxon>Meliaceae</taxon>
        <taxon>Melia</taxon>
    </lineage>
</organism>
<keyword evidence="2" id="KW-1185">Reference proteome</keyword>
<evidence type="ECO:0000313" key="1">
    <source>
        <dbReference type="EMBL" id="KAJ4728150.1"/>
    </source>
</evidence>
<evidence type="ECO:0000313" key="2">
    <source>
        <dbReference type="Proteomes" id="UP001164539"/>
    </source>
</evidence>
<dbReference type="Proteomes" id="UP001164539">
    <property type="component" value="Chromosome 1"/>
</dbReference>
<gene>
    <name evidence="1" type="ORF">OWV82_001132</name>
</gene>
<accession>A0ACC1YWS5</accession>
<protein>
    <submittedName>
        <fullName evidence="1">Glycosyltransferase</fullName>
    </submittedName>
</protein>